<dbReference type="PANTHER" id="PTHR35861:SF1">
    <property type="entry name" value="PHAGE TAIL SHEATH PROTEIN"/>
    <property type="match status" value="1"/>
</dbReference>
<organism evidence="1">
    <name type="scientific">mine drainage metagenome</name>
    <dbReference type="NCBI Taxonomy" id="410659"/>
    <lineage>
        <taxon>unclassified sequences</taxon>
        <taxon>metagenomes</taxon>
        <taxon>ecological metagenomes</taxon>
    </lineage>
</organism>
<comment type="caution">
    <text evidence="1">The sequence shown here is derived from an EMBL/GenBank/DDBJ whole genome shotgun (WGS) entry which is preliminary data.</text>
</comment>
<dbReference type="InterPro" id="IPR052042">
    <property type="entry name" value="Tail_sheath_structural"/>
</dbReference>
<dbReference type="PANTHER" id="PTHR35861">
    <property type="match status" value="1"/>
</dbReference>
<evidence type="ECO:0000313" key="1">
    <source>
        <dbReference type="EMBL" id="EQD68738.1"/>
    </source>
</evidence>
<protein>
    <submittedName>
        <fullName evidence="1">Phage tail sheath protein</fullName>
    </submittedName>
</protein>
<name>T1BJP9_9ZZZZ</name>
<accession>T1BJP9</accession>
<gene>
    <name evidence="1" type="ORF">B1A_07177</name>
</gene>
<dbReference type="AlphaFoldDB" id="T1BJP9"/>
<reference evidence="1" key="1">
    <citation type="submission" date="2013-08" db="EMBL/GenBank/DDBJ databases">
        <authorList>
            <person name="Mendez C."/>
            <person name="Richter M."/>
            <person name="Ferrer M."/>
            <person name="Sanchez J."/>
        </authorList>
    </citation>
    <scope>NUCLEOTIDE SEQUENCE</scope>
</reference>
<dbReference type="EMBL" id="AUZX01005186">
    <property type="protein sequence ID" value="EQD68738.1"/>
    <property type="molecule type" value="Genomic_DNA"/>
</dbReference>
<reference evidence="1" key="2">
    <citation type="journal article" date="2014" name="ISME J.">
        <title>Microbial stratification in low pH oxic and suboxic macroscopic growths along an acid mine drainage.</title>
        <authorList>
            <person name="Mendez-Garcia C."/>
            <person name="Mesa V."/>
            <person name="Sprenger R.R."/>
            <person name="Richter M."/>
            <person name="Diez M.S."/>
            <person name="Solano J."/>
            <person name="Bargiela R."/>
            <person name="Golyshina O.V."/>
            <person name="Manteca A."/>
            <person name="Ramos J.L."/>
            <person name="Gallego J.R."/>
            <person name="Llorente I."/>
            <person name="Martins Dos Santos V.A."/>
            <person name="Jensen O.N."/>
            <person name="Pelaez A.I."/>
            <person name="Sanchez J."/>
            <person name="Ferrer M."/>
        </authorList>
    </citation>
    <scope>NUCLEOTIDE SEQUENCE</scope>
</reference>
<feature type="non-terminal residue" evidence="1">
    <location>
        <position position="215"/>
    </location>
</feature>
<sequence>MRAFDRLRGRLETFASCGAAAGLLARAEAHRPLGGSDEEAVLRAGLLPAVEVSPAQRVRLAQVGINTLVAVRSLDTPPVSARTLATGGSGSPDWRFLSARRLALRIAASVERGTRWMVFEQNAPVTWARGRSLVAAYLARFAAGGAFAGASAEERYFVVCDERVNQPDSVASGRVNLLFGIAARRAGEFDTWLVSHQPAASRARPVSVNRLATRP</sequence>
<proteinExistence type="predicted"/>